<dbReference type="Gene3D" id="1.25.40.180">
    <property type="match status" value="1"/>
</dbReference>
<dbReference type="AlphaFoldDB" id="A0A9P6C302"/>
<sequence>PVAGGQLFQKYLLKRCQEDFERYWLAKEAIAVDAATKATEGDATKAVNEKNKEAGDQEAVLYSSEYYATQKAKRQGPGLIKFIGELFKLQMLTERTMHERAKKFLGNVNSPEEE</sequence>
<dbReference type="OrthoDB" id="514777at2759"/>
<dbReference type="InterPro" id="IPR003890">
    <property type="entry name" value="MIF4G-like_typ-3"/>
</dbReference>
<evidence type="ECO:0000313" key="5">
    <source>
        <dbReference type="EMBL" id="KAF9450126.1"/>
    </source>
</evidence>
<dbReference type="GO" id="GO:0016281">
    <property type="term" value="C:eukaryotic translation initiation factor 4F complex"/>
    <property type="evidence" value="ECO:0007669"/>
    <property type="project" value="TreeGrafter"/>
</dbReference>
<dbReference type="Proteomes" id="UP000807342">
    <property type="component" value="Unassembled WGS sequence"/>
</dbReference>
<dbReference type="GO" id="GO:0003729">
    <property type="term" value="F:mRNA binding"/>
    <property type="evidence" value="ECO:0007669"/>
    <property type="project" value="TreeGrafter"/>
</dbReference>
<accession>A0A9P6C302</accession>
<gene>
    <name evidence="5" type="ORF">P691DRAFT_758488</name>
</gene>
<keyword evidence="3" id="KW-0648">Protein biosynthesis</keyword>
<dbReference type="InterPro" id="IPR016024">
    <property type="entry name" value="ARM-type_fold"/>
</dbReference>
<keyword evidence="2" id="KW-0396">Initiation factor</keyword>
<evidence type="ECO:0000313" key="6">
    <source>
        <dbReference type="Proteomes" id="UP000807342"/>
    </source>
</evidence>
<protein>
    <recommendedName>
        <fullName evidence="4">MIF4G domain-containing protein</fullName>
    </recommendedName>
</protein>
<comment type="caution">
    <text evidence="5">The sequence shown here is derived from an EMBL/GenBank/DDBJ whole genome shotgun (WGS) entry which is preliminary data.</text>
</comment>
<keyword evidence="6" id="KW-1185">Reference proteome</keyword>
<organism evidence="5 6">
    <name type="scientific">Macrolepiota fuliginosa MF-IS2</name>
    <dbReference type="NCBI Taxonomy" id="1400762"/>
    <lineage>
        <taxon>Eukaryota</taxon>
        <taxon>Fungi</taxon>
        <taxon>Dikarya</taxon>
        <taxon>Basidiomycota</taxon>
        <taxon>Agaricomycotina</taxon>
        <taxon>Agaricomycetes</taxon>
        <taxon>Agaricomycetidae</taxon>
        <taxon>Agaricales</taxon>
        <taxon>Agaricineae</taxon>
        <taxon>Agaricaceae</taxon>
        <taxon>Macrolepiota</taxon>
    </lineage>
</organism>
<dbReference type="GO" id="GO:0003743">
    <property type="term" value="F:translation initiation factor activity"/>
    <property type="evidence" value="ECO:0007669"/>
    <property type="project" value="UniProtKB-KW"/>
</dbReference>
<feature type="domain" description="MIF4G" evidence="4">
    <location>
        <begin position="7"/>
        <end position="110"/>
    </location>
</feature>
<dbReference type="Pfam" id="PF02854">
    <property type="entry name" value="MIF4G"/>
    <property type="match status" value="1"/>
</dbReference>
<evidence type="ECO:0000256" key="2">
    <source>
        <dbReference type="ARBA" id="ARBA00022540"/>
    </source>
</evidence>
<evidence type="ECO:0000256" key="1">
    <source>
        <dbReference type="ARBA" id="ARBA00005775"/>
    </source>
</evidence>
<proteinExistence type="inferred from homology"/>
<dbReference type="PANTHER" id="PTHR23253:SF9">
    <property type="entry name" value="EUKARYOTIC TRANSLATION INITIATION FACTOR 4 GAMMA 2"/>
    <property type="match status" value="1"/>
</dbReference>
<name>A0A9P6C302_9AGAR</name>
<feature type="non-terminal residue" evidence="5">
    <location>
        <position position="1"/>
    </location>
</feature>
<dbReference type="SUPFAM" id="SSF48371">
    <property type="entry name" value="ARM repeat"/>
    <property type="match status" value="1"/>
</dbReference>
<evidence type="ECO:0000256" key="3">
    <source>
        <dbReference type="ARBA" id="ARBA00022917"/>
    </source>
</evidence>
<comment type="similarity">
    <text evidence="1">Belongs to the eukaryotic initiation factor 4G family.</text>
</comment>
<dbReference type="EMBL" id="MU151112">
    <property type="protein sequence ID" value="KAF9450126.1"/>
    <property type="molecule type" value="Genomic_DNA"/>
</dbReference>
<dbReference type="PANTHER" id="PTHR23253">
    <property type="entry name" value="EUKARYOTIC TRANSLATION INITIATION FACTOR 4 GAMMA"/>
    <property type="match status" value="1"/>
</dbReference>
<reference evidence="5" key="1">
    <citation type="submission" date="2020-11" db="EMBL/GenBank/DDBJ databases">
        <authorList>
            <consortium name="DOE Joint Genome Institute"/>
            <person name="Ahrendt S."/>
            <person name="Riley R."/>
            <person name="Andreopoulos W."/>
            <person name="Labutti K."/>
            <person name="Pangilinan J."/>
            <person name="Ruiz-Duenas F.J."/>
            <person name="Barrasa J.M."/>
            <person name="Sanchez-Garcia M."/>
            <person name="Camarero S."/>
            <person name="Miyauchi S."/>
            <person name="Serrano A."/>
            <person name="Linde D."/>
            <person name="Babiker R."/>
            <person name="Drula E."/>
            <person name="Ayuso-Fernandez I."/>
            <person name="Pacheco R."/>
            <person name="Padilla G."/>
            <person name="Ferreira P."/>
            <person name="Barriuso J."/>
            <person name="Kellner H."/>
            <person name="Castanera R."/>
            <person name="Alfaro M."/>
            <person name="Ramirez L."/>
            <person name="Pisabarro A.G."/>
            <person name="Kuo A."/>
            <person name="Tritt A."/>
            <person name="Lipzen A."/>
            <person name="He G."/>
            <person name="Yan M."/>
            <person name="Ng V."/>
            <person name="Cullen D."/>
            <person name="Martin F."/>
            <person name="Rosso M.-N."/>
            <person name="Henrissat B."/>
            <person name="Hibbett D."/>
            <person name="Martinez A.T."/>
            <person name="Grigoriev I.V."/>
        </authorList>
    </citation>
    <scope>NUCLEOTIDE SEQUENCE</scope>
    <source>
        <strain evidence="5">MF-IS2</strain>
    </source>
</reference>
<evidence type="ECO:0000259" key="4">
    <source>
        <dbReference type="Pfam" id="PF02854"/>
    </source>
</evidence>